<comment type="caution">
    <text evidence="1">The sequence shown here is derived from an EMBL/GenBank/DDBJ whole genome shotgun (WGS) entry which is preliminary data.</text>
</comment>
<organism evidence="1">
    <name type="scientific">marine sediment metagenome</name>
    <dbReference type="NCBI Taxonomy" id="412755"/>
    <lineage>
        <taxon>unclassified sequences</taxon>
        <taxon>metagenomes</taxon>
        <taxon>ecological metagenomes</taxon>
    </lineage>
</organism>
<dbReference type="EMBL" id="BARW01042983">
    <property type="protein sequence ID" value="GAJ17163.1"/>
    <property type="molecule type" value="Genomic_DNA"/>
</dbReference>
<gene>
    <name evidence="1" type="ORF">S12H4_63312</name>
</gene>
<feature type="non-terminal residue" evidence="1">
    <location>
        <position position="46"/>
    </location>
</feature>
<accession>X1UI81</accession>
<sequence>MRALNLFQESLPVLMLRGGEILSSTDAEVTGLLDVAWVQKLTVCVS</sequence>
<reference evidence="1" key="1">
    <citation type="journal article" date="2014" name="Front. Microbiol.">
        <title>High frequency of phylogenetically diverse reductive dehalogenase-homologous genes in deep subseafloor sedimentary metagenomes.</title>
        <authorList>
            <person name="Kawai M."/>
            <person name="Futagami T."/>
            <person name="Toyoda A."/>
            <person name="Takaki Y."/>
            <person name="Nishi S."/>
            <person name="Hori S."/>
            <person name="Arai W."/>
            <person name="Tsubouchi T."/>
            <person name="Morono Y."/>
            <person name="Uchiyama I."/>
            <person name="Ito T."/>
            <person name="Fujiyama A."/>
            <person name="Inagaki F."/>
            <person name="Takami H."/>
        </authorList>
    </citation>
    <scope>NUCLEOTIDE SEQUENCE</scope>
    <source>
        <strain evidence="1">Expedition CK06-06</strain>
    </source>
</reference>
<evidence type="ECO:0000313" key="1">
    <source>
        <dbReference type="EMBL" id="GAJ17163.1"/>
    </source>
</evidence>
<name>X1UI81_9ZZZZ</name>
<dbReference type="AlphaFoldDB" id="X1UI81"/>
<proteinExistence type="predicted"/>
<protein>
    <submittedName>
        <fullName evidence="1">Uncharacterized protein</fullName>
    </submittedName>
</protein>